<dbReference type="Gene3D" id="3.90.1210.10">
    <property type="entry name" value="Antifreeze-like/N-acetylneuraminic acid synthase C-terminal domain"/>
    <property type="match status" value="1"/>
</dbReference>
<evidence type="ECO:0000313" key="3">
    <source>
        <dbReference type="Proteomes" id="UP000233332"/>
    </source>
</evidence>
<dbReference type="CDD" id="cd11615">
    <property type="entry name" value="SAF_NeuB_like"/>
    <property type="match status" value="1"/>
</dbReference>
<dbReference type="Proteomes" id="UP000233332">
    <property type="component" value="Unassembled WGS sequence"/>
</dbReference>
<comment type="caution">
    <text evidence="2">The sequence shown here is derived from an EMBL/GenBank/DDBJ whole genome shotgun (WGS) entry which is preliminary data.</text>
</comment>
<dbReference type="PANTHER" id="PTHR42966:SF1">
    <property type="entry name" value="SIALIC ACID SYNTHASE"/>
    <property type="match status" value="1"/>
</dbReference>
<dbReference type="SUPFAM" id="SSF51569">
    <property type="entry name" value="Aldolase"/>
    <property type="match status" value="1"/>
</dbReference>
<gene>
    <name evidence="2" type="ORF">COO92_12385</name>
</gene>
<proteinExistence type="predicted"/>
<dbReference type="InterPro" id="IPR013132">
    <property type="entry name" value="PseI/NeuA/B-like_N"/>
</dbReference>
<dbReference type="PANTHER" id="PTHR42966">
    <property type="entry name" value="N-ACETYLNEURAMINATE SYNTHASE"/>
    <property type="match status" value="1"/>
</dbReference>
<organism evidence="2 3">
    <name type="scientific">Thalassospira lohafexi</name>
    <dbReference type="NCBI Taxonomy" id="744227"/>
    <lineage>
        <taxon>Bacteria</taxon>
        <taxon>Pseudomonadati</taxon>
        <taxon>Pseudomonadota</taxon>
        <taxon>Alphaproteobacteria</taxon>
        <taxon>Rhodospirillales</taxon>
        <taxon>Thalassospiraceae</taxon>
        <taxon>Thalassospira</taxon>
    </lineage>
</organism>
<sequence length="355" mass="39204">MAAQMKIGSRLIGDDHPVFVMAEAGANHNGELSLAKQLVDVAKAAGADCVKFQTFTAAEFCADRTKNFTYFSQGKEVTESEYEMFRRLEFTREEWVELMAYCEAQGIMFLTTVQDPVNLEMMQELGLLAIKVGSDDFDHLPNLRNFAATGLPLIISKGMADAQEVDKIVGDLKSRCADLGVLHCVSLYPSEPKHLNLAQIPALRERHPDVVWGFSDHSRSTVAPALAVALGARIIEKHFTLSHGMAGPDHWFSMDPKELTEMVAHIRFAEAAQGSDKIAPNVEEEKSRAIMRRRIIARHDLPAGTVLDDSAVTFKRAEQGLYVGDWDDVTGRTLRTAKAATEGIDMNDLEPVDGK</sequence>
<name>A0A2N3L747_9PROT</name>
<dbReference type="InterPro" id="IPR013974">
    <property type="entry name" value="SAF"/>
</dbReference>
<dbReference type="InterPro" id="IPR051690">
    <property type="entry name" value="PseI-like"/>
</dbReference>
<dbReference type="EMBL" id="NXGX01000004">
    <property type="protein sequence ID" value="PKR58517.1"/>
    <property type="molecule type" value="Genomic_DNA"/>
</dbReference>
<feature type="domain" description="SAF" evidence="1">
    <location>
        <begin position="292"/>
        <end position="350"/>
    </location>
</feature>
<dbReference type="Gene3D" id="3.20.20.70">
    <property type="entry name" value="Aldolase class I"/>
    <property type="match status" value="1"/>
</dbReference>
<dbReference type="AlphaFoldDB" id="A0A2N3L747"/>
<dbReference type="RefSeq" id="WP_101302481.1">
    <property type="nucleotide sequence ID" value="NZ_NXGX01000004.1"/>
</dbReference>
<dbReference type="Pfam" id="PF03102">
    <property type="entry name" value="NeuB"/>
    <property type="match status" value="1"/>
</dbReference>
<evidence type="ECO:0000313" key="2">
    <source>
        <dbReference type="EMBL" id="PKR58517.1"/>
    </source>
</evidence>
<evidence type="ECO:0000259" key="1">
    <source>
        <dbReference type="SMART" id="SM00858"/>
    </source>
</evidence>
<dbReference type="GO" id="GO:0047444">
    <property type="term" value="F:N-acylneuraminate-9-phosphate synthase activity"/>
    <property type="evidence" value="ECO:0007669"/>
    <property type="project" value="TreeGrafter"/>
</dbReference>
<dbReference type="InterPro" id="IPR057736">
    <property type="entry name" value="SAF_PseI/NeuA/NeuB"/>
</dbReference>
<protein>
    <submittedName>
        <fullName evidence="2">N-acetylneuraminate synthase</fullName>
    </submittedName>
</protein>
<reference evidence="2 3" key="1">
    <citation type="submission" date="2017-09" db="EMBL/GenBank/DDBJ databases">
        <title>Biodiversity and function of Thalassospira species in the particle-attached aromatic-hydrocarbon-degrading consortia from the surface seawater of the China South Sea.</title>
        <authorList>
            <person name="Dong C."/>
            <person name="Lai Q."/>
            <person name="Shao Z."/>
        </authorList>
    </citation>
    <scope>NUCLEOTIDE SEQUENCE [LARGE SCALE GENOMIC DNA]</scope>
    <source>
        <strain evidence="2 3">139Z-12</strain>
    </source>
</reference>
<dbReference type="InterPro" id="IPR036732">
    <property type="entry name" value="AFP_Neu5c_C_sf"/>
</dbReference>
<accession>A0A2N3L747</accession>
<dbReference type="SMART" id="SM00858">
    <property type="entry name" value="SAF"/>
    <property type="match status" value="1"/>
</dbReference>
<dbReference type="GO" id="GO:0016051">
    <property type="term" value="P:carbohydrate biosynthetic process"/>
    <property type="evidence" value="ECO:0007669"/>
    <property type="project" value="InterPro"/>
</dbReference>
<dbReference type="SUPFAM" id="SSF51269">
    <property type="entry name" value="AFP III-like domain"/>
    <property type="match status" value="1"/>
</dbReference>
<dbReference type="InterPro" id="IPR013785">
    <property type="entry name" value="Aldolase_TIM"/>
</dbReference>
<keyword evidence="3" id="KW-1185">Reference proteome</keyword>
<dbReference type="Pfam" id="PF08666">
    <property type="entry name" value="SAF"/>
    <property type="match status" value="1"/>
</dbReference>